<evidence type="ECO:0000313" key="1">
    <source>
        <dbReference type="EMBL" id="CRY97399.1"/>
    </source>
</evidence>
<accession>A0A0H5Q7N0</accession>
<reference evidence="1" key="1">
    <citation type="submission" date="2015-06" db="EMBL/GenBank/DDBJ databases">
        <authorList>
            <person name="Joergensen T."/>
        </authorList>
    </citation>
    <scope>NUCLEOTIDE SEQUENCE</scope>
    <source>
        <strain evidence="1">RGFK1527</strain>
    </source>
</reference>
<name>A0A0H5Q7N0_9ZZZZ</name>
<organism evidence="1">
    <name type="scientific">uncultured prokaryote</name>
    <dbReference type="NCBI Taxonomy" id="198431"/>
    <lineage>
        <taxon>unclassified sequences</taxon>
        <taxon>environmental samples</taxon>
    </lineage>
</organism>
<proteinExistence type="predicted"/>
<reference evidence="1" key="2">
    <citation type="submission" date="2015-07" db="EMBL/GenBank/DDBJ databases">
        <title>Plasmids, circular viruses and viroids from rat gut.</title>
        <authorList>
            <person name="Jorgensen T.J."/>
            <person name="Hansen M.A."/>
            <person name="Xu Z."/>
            <person name="Tabak M.A."/>
            <person name="Sorensen S.J."/>
            <person name="Hansen L.H."/>
        </authorList>
    </citation>
    <scope>NUCLEOTIDE SEQUENCE</scope>
    <source>
        <strain evidence="1">RGFK1527</strain>
    </source>
</reference>
<dbReference type="EMBL" id="LN854062">
    <property type="protein sequence ID" value="CRY97399.1"/>
    <property type="molecule type" value="Genomic_DNA"/>
</dbReference>
<sequence length="189" mass="19981">MTGVTGSPWYTNHYFDAAGIPLVCQQKVEDFWALVAVGMNNDVDIVVQGTLLLIDEETGVIDSADVLSDIALSGSNADDVLPPGTQGLVTWRTGTYAYGRPVAGRTFIPGFTEGNSLDGSPSGSTVSAMNAAAAAMISPDPDAQFGIWTRPRYTDTRPPLLNRAGLFSPAVAGSGLTEWSSLRTRRKQG</sequence>
<protein>
    <submittedName>
        <fullName evidence="1">Uncharacterized protein</fullName>
    </submittedName>
</protein>
<dbReference type="AlphaFoldDB" id="A0A0H5Q7N0"/>